<evidence type="ECO:0000259" key="15">
    <source>
        <dbReference type="PROSITE" id="PS51192"/>
    </source>
</evidence>
<dbReference type="InterPro" id="IPR011009">
    <property type="entry name" value="Kinase-like_dom_sf"/>
</dbReference>
<dbReference type="GO" id="GO:0005524">
    <property type="term" value="F:ATP binding"/>
    <property type="evidence" value="ECO:0007669"/>
    <property type="project" value="UniProtKB-UniRule"/>
</dbReference>
<dbReference type="Pfam" id="PF00271">
    <property type="entry name" value="Helicase_C"/>
    <property type="match status" value="1"/>
</dbReference>
<dbReference type="CDD" id="cd18787">
    <property type="entry name" value="SF2_C_DEAD"/>
    <property type="match status" value="1"/>
</dbReference>
<dbReference type="EC" id="3.6.4.13" evidence="1"/>
<feature type="region of interest" description="Disordered" evidence="13">
    <location>
        <begin position="1129"/>
        <end position="1228"/>
    </location>
</feature>
<evidence type="ECO:0000256" key="6">
    <source>
        <dbReference type="ARBA" id="ARBA00022840"/>
    </source>
</evidence>
<feature type="compositionally biased region" description="Basic and acidic residues" evidence="13">
    <location>
        <begin position="847"/>
        <end position="856"/>
    </location>
</feature>
<dbReference type="InParanoid" id="A0A369JGJ4"/>
<reference evidence="18" key="1">
    <citation type="submission" date="2018-04" db="EMBL/GenBank/DDBJ databases">
        <title>Whole genome sequencing of Hypsizygus marmoreus.</title>
        <authorList>
            <person name="Choi I.-G."/>
            <person name="Min B."/>
            <person name="Kim J.-G."/>
            <person name="Kim S."/>
            <person name="Oh Y.-L."/>
            <person name="Kong W.-S."/>
            <person name="Park H."/>
            <person name="Jeong J."/>
            <person name="Song E.-S."/>
        </authorList>
    </citation>
    <scope>NUCLEOTIDE SEQUENCE [LARGE SCALE GENOMIC DNA]</scope>
    <source>
        <strain evidence="18">51987-8</strain>
    </source>
</reference>
<evidence type="ECO:0000313" key="18">
    <source>
        <dbReference type="EMBL" id="RDB21301.1"/>
    </source>
</evidence>
<dbReference type="InterPro" id="IPR014014">
    <property type="entry name" value="RNA_helicase_DEAD_Q_motif"/>
</dbReference>
<evidence type="ECO:0000259" key="14">
    <source>
        <dbReference type="PROSITE" id="PS50011"/>
    </source>
</evidence>
<gene>
    <name evidence="18" type="primary">PRP28</name>
    <name evidence="18" type="ORF">Hypma_011523</name>
</gene>
<dbReference type="PROSITE" id="PS00107">
    <property type="entry name" value="PROTEIN_KINASE_ATP"/>
    <property type="match status" value="1"/>
</dbReference>
<feature type="short sequence motif" description="Q motif" evidence="11">
    <location>
        <begin position="326"/>
        <end position="354"/>
    </location>
</feature>
<evidence type="ECO:0000256" key="5">
    <source>
        <dbReference type="ARBA" id="ARBA00022806"/>
    </source>
</evidence>
<accession>A0A369JGJ4</accession>
<dbReference type="InterPro" id="IPR017441">
    <property type="entry name" value="Protein_kinase_ATP_BS"/>
</dbReference>
<name>A0A369JGJ4_HYPMA</name>
<feature type="compositionally biased region" description="Polar residues" evidence="13">
    <location>
        <begin position="1185"/>
        <end position="1210"/>
    </location>
</feature>
<evidence type="ECO:0000256" key="1">
    <source>
        <dbReference type="ARBA" id="ARBA00012552"/>
    </source>
</evidence>
<feature type="region of interest" description="Disordered" evidence="13">
    <location>
        <begin position="248"/>
        <end position="275"/>
    </location>
</feature>
<dbReference type="PANTHER" id="PTHR47958">
    <property type="entry name" value="ATP-DEPENDENT RNA HELICASE DBP3"/>
    <property type="match status" value="1"/>
</dbReference>
<evidence type="ECO:0000313" key="19">
    <source>
        <dbReference type="Proteomes" id="UP000076154"/>
    </source>
</evidence>
<feature type="domain" description="Helicase C-terminal" evidence="16">
    <location>
        <begin position="583"/>
        <end position="733"/>
    </location>
</feature>
<dbReference type="Proteomes" id="UP000076154">
    <property type="component" value="Unassembled WGS sequence"/>
</dbReference>
<keyword evidence="6 12" id="KW-0067">ATP-binding</keyword>
<dbReference type="InterPro" id="IPR027417">
    <property type="entry name" value="P-loop_NTPase"/>
</dbReference>
<keyword evidence="4" id="KW-0378">Hydrolase</keyword>
<dbReference type="Pfam" id="PF00069">
    <property type="entry name" value="Pkinase"/>
    <property type="match status" value="1"/>
</dbReference>
<evidence type="ECO:0000256" key="7">
    <source>
        <dbReference type="ARBA" id="ARBA00023187"/>
    </source>
</evidence>
<comment type="caution">
    <text evidence="18">The sequence shown here is derived from an EMBL/GenBank/DDBJ whole genome shotgun (WGS) entry which is preliminary data.</text>
</comment>
<dbReference type="SUPFAM" id="SSF56112">
    <property type="entry name" value="Protein kinase-like (PK-like)"/>
    <property type="match status" value="1"/>
</dbReference>
<evidence type="ECO:0000256" key="3">
    <source>
        <dbReference type="ARBA" id="ARBA00022741"/>
    </source>
</evidence>
<feature type="compositionally biased region" description="Basic and acidic residues" evidence="13">
    <location>
        <begin position="88"/>
        <end position="114"/>
    </location>
</feature>
<dbReference type="GO" id="GO:0016787">
    <property type="term" value="F:hydrolase activity"/>
    <property type="evidence" value="ECO:0007669"/>
    <property type="project" value="UniProtKB-KW"/>
</dbReference>
<evidence type="ECO:0000256" key="9">
    <source>
        <dbReference type="ARBA" id="ARBA00038719"/>
    </source>
</evidence>
<dbReference type="InterPro" id="IPR001650">
    <property type="entry name" value="Helicase_C-like"/>
</dbReference>
<dbReference type="SMART" id="SM00487">
    <property type="entry name" value="DEXDc"/>
    <property type="match status" value="1"/>
</dbReference>
<dbReference type="Gene3D" id="1.10.510.10">
    <property type="entry name" value="Transferase(Phosphotransferase) domain 1"/>
    <property type="match status" value="1"/>
</dbReference>
<evidence type="ECO:0000256" key="10">
    <source>
        <dbReference type="ARBA" id="ARBA00047984"/>
    </source>
</evidence>
<feature type="domain" description="Protein kinase" evidence="14">
    <location>
        <begin position="905"/>
        <end position="1169"/>
    </location>
</feature>
<evidence type="ECO:0000256" key="12">
    <source>
        <dbReference type="PROSITE-ProRule" id="PRU10141"/>
    </source>
</evidence>
<dbReference type="PROSITE" id="PS51195">
    <property type="entry name" value="Q_MOTIF"/>
    <property type="match status" value="1"/>
</dbReference>
<dbReference type="InterPro" id="IPR057479">
    <property type="entry name" value="PRP28/DDX23-like_helical"/>
</dbReference>
<keyword evidence="19" id="KW-1185">Reference proteome</keyword>
<evidence type="ECO:0000256" key="13">
    <source>
        <dbReference type="SAM" id="MobiDB-lite"/>
    </source>
</evidence>
<dbReference type="PROSITE" id="PS00039">
    <property type="entry name" value="DEAD_ATP_HELICASE"/>
    <property type="match status" value="1"/>
</dbReference>
<dbReference type="PROSITE" id="PS51194">
    <property type="entry name" value="HELICASE_CTER"/>
    <property type="match status" value="1"/>
</dbReference>
<protein>
    <recommendedName>
        <fullName evidence="1">RNA helicase</fullName>
        <ecNumber evidence="1">3.6.4.13</ecNumber>
    </recommendedName>
</protein>
<feature type="compositionally biased region" description="Gly residues" evidence="13">
    <location>
        <begin position="78"/>
        <end position="87"/>
    </location>
</feature>
<evidence type="ECO:0000259" key="17">
    <source>
        <dbReference type="PROSITE" id="PS51195"/>
    </source>
</evidence>
<feature type="compositionally biased region" description="Low complexity" evidence="13">
    <location>
        <begin position="1343"/>
        <end position="1362"/>
    </location>
</feature>
<feature type="compositionally biased region" description="Basic and acidic residues" evidence="13">
    <location>
        <begin position="1163"/>
        <end position="1173"/>
    </location>
</feature>
<feature type="compositionally biased region" description="Pro residues" evidence="13">
    <location>
        <begin position="864"/>
        <end position="873"/>
    </location>
</feature>
<dbReference type="SUPFAM" id="SSF52540">
    <property type="entry name" value="P-loop containing nucleoside triphosphate hydrolases"/>
    <property type="match status" value="1"/>
</dbReference>
<dbReference type="GO" id="GO:0008380">
    <property type="term" value="P:RNA splicing"/>
    <property type="evidence" value="ECO:0007669"/>
    <property type="project" value="UniProtKB-KW"/>
</dbReference>
<dbReference type="STRING" id="39966.A0A369JGJ4"/>
<evidence type="ECO:0000256" key="4">
    <source>
        <dbReference type="ARBA" id="ARBA00022801"/>
    </source>
</evidence>
<dbReference type="GO" id="GO:0004672">
    <property type="term" value="F:protein kinase activity"/>
    <property type="evidence" value="ECO:0007669"/>
    <property type="project" value="InterPro"/>
</dbReference>
<dbReference type="InterPro" id="IPR000629">
    <property type="entry name" value="RNA-helicase_DEAD-box_CS"/>
</dbReference>
<evidence type="ECO:0000256" key="11">
    <source>
        <dbReference type="PROSITE-ProRule" id="PRU00552"/>
    </source>
</evidence>
<feature type="region of interest" description="Disordered" evidence="13">
    <location>
        <begin position="1315"/>
        <end position="1384"/>
    </location>
</feature>
<dbReference type="Pfam" id="PF00270">
    <property type="entry name" value="DEAD"/>
    <property type="match status" value="1"/>
</dbReference>
<sequence>MASRSEPLSIESLLQKQRDEKEAASKPKFLSKEERAKIAIAKRAGEIREEKEREEKARNDREVLEREAEEIRQKERGQGSGRYGGGGRYEERYAHPERDRGERHGRRDRDDRRGNMRPPPPPADDRRAPREGYQNVPTGPRADRSKGGPPTPSASSSTPATPTHQPATNVLPEPTTPFVPPMTDNDLTAIRSRYLGVDKKKRKIRKMNDRKFVFDWDAQDDTFAEDSPVAVGSNRQGAQVMFGRGRIAGMDDGGGSGPRKPGAPPSTGAESHLADDFERRRAAKSGLDERHWTEKPLEEMKERDWRIFREDFSISARGGQIPHPLRSWTESTIPKPILDTVDSIGYKEPSAIQRQAIPIGLQNRDIIGIAETGSGKTAAFVIPMLAFISGMPPFTDDIRHLGPYALILAPTRELAQQIESEARKFASPLGFKCVSIVGGRAVEEQQFNLREGAEIIIATPGRLRDVIERHVLVLSQCRYVVMDEADRMVHLGFETDLTFILDALPSETMQGEDTGEQMDVDGETMVKKGRTRVTTLFSATMPAAVERLARKYLRKPAVITIGEAGRAVDTVDQRVEFVSGDEKKKQKLLEILNSGQYASPIIVFVNQKKTADMVAKDLSRAGWSAATLHSGKNQEQREASLQALRSGDADVLVATDLAGRGIDVQDVSLVINFQMANTIEAYVHRIGRTGRAGKLGTAITFLTNDDDEVMYDLKQEISKSPVSKVSMELAKHESAQHRVSREMKRKREADDLGRSVNISDRCFVILEWSSPVSPLAMSANECPPSSIHHTLAHSAHVLLAMPATKHGPLHDLKRFLNHHIQHPQAPLSPPLPDSPAHRLSSFIRKDIKQSKDRTASPEHNVTQSPPPSPPSSRSPPKRTNSPRVPPTPAPSLRDATQVHLAKKYGKFGRVLGSGAGGTVRLIKSSHKSGGVVYAVKEFRPKRTGESEKEYQKKVTAEFCVGSTLKHPNVIETVDIVSDHGLYYEVMEYAPFDLFSVVMSGKMCRPEIYCVFRQICDGVEYLHEMGLAHRDLKLDNCVMTSENVVKLIDFGTATVFHYPGKAHTPATGVVGSDPYLAPEVLSNEPYDPRKTDVWSVAIIFMCMILRRFPWKIPDPKTDPSFRAFVHAHPDLSLKPEPKPTKDLDVDDTPKQPARGATMPPTLEPPKKPPIRERASSVGTAIDQEEASPSTTSNSSETASILTSASSESTAITDPPSRHPSGDAASSPMTTPTAITAEERFRQSLQNNVKLKSQSMATLPLLGSNLLPSESPVEMDPSVLQFARPGQSTESLPTSPCSRDRLGDELVTLTIPLSSRPRASTFPAPVAEDKDEGGSTRTIPHVVVAPSSPTITPAPLPAADTTPVTPQPQKRRQRSDSVTTYPGGGAESIFRLLPRETRPALRRMLFVEPSSRCTLTDLLKGKGKTSGLLCGCDMSALGGQQIGGHCVDHDDRDAEDVDDGDEWLKSIMPCSLPGVAPTHTHIKVAVDDKKSGKRKFF</sequence>
<feature type="compositionally biased region" description="Basic and acidic residues" evidence="13">
    <location>
        <begin position="16"/>
        <end position="77"/>
    </location>
</feature>
<evidence type="ECO:0000256" key="2">
    <source>
        <dbReference type="ARBA" id="ARBA00022664"/>
    </source>
</evidence>
<dbReference type="GO" id="GO:0003676">
    <property type="term" value="F:nucleic acid binding"/>
    <property type="evidence" value="ECO:0007669"/>
    <property type="project" value="InterPro"/>
</dbReference>
<dbReference type="GO" id="GO:0006397">
    <property type="term" value="P:mRNA processing"/>
    <property type="evidence" value="ECO:0007669"/>
    <property type="project" value="UniProtKB-KW"/>
</dbReference>
<dbReference type="PROSITE" id="PS51192">
    <property type="entry name" value="HELICASE_ATP_BIND_1"/>
    <property type="match status" value="1"/>
</dbReference>
<dbReference type="CDD" id="cd17945">
    <property type="entry name" value="DEADc_DDX23"/>
    <property type="match status" value="1"/>
</dbReference>
<dbReference type="PROSITE" id="PS50011">
    <property type="entry name" value="PROTEIN_KINASE_DOM"/>
    <property type="match status" value="1"/>
</dbReference>
<feature type="domain" description="Helicase ATP-binding" evidence="15">
    <location>
        <begin position="357"/>
        <end position="559"/>
    </location>
</feature>
<dbReference type="Pfam" id="PF25430">
    <property type="entry name" value="DDX23"/>
    <property type="match status" value="1"/>
</dbReference>
<dbReference type="OrthoDB" id="196131at2759"/>
<comment type="subunit">
    <text evidence="9">Component of the U5 snRNP complex.</text>
</comment>
<comment type="similarity">
    <text evidence="8">Belongs to the DEAD box helicase family. DDX23/PRP28 subfamily.</text>
</comment>
<dbReference type="SMART" id="SM00220">
    <property type="entry name" value="S_TKc"/>
    <property type="match status" value="1"/>
</dbReference>
<dbReference type="InterPro" id="IPR000719">
    <property type="entry name" value="Prot_kinase_dom"/>
</dbReference>
<dbReference type="InterPro" id="IPR014001">
    <property type="entry name" value="Helicase_ATP-bd"/>
</dbReference>
<dbReference type="EMBL" id="LUEZ02000055">
    <property type="protein sequence ID" value="RDB21301.1"/>
    <property type="molecule type" value="Genomic_DNA"/>
</dbReference>
<keyword evidence="3 12" id="KW-0547">Nucleotide-binding</keyword>
<comment type="catalytic activity">
    <reaction evidence="10">
        <text>ATP + H2O = ADP + phosphate + H(+)</text>
        <dbReference type="Rhea" id="RHEA:13065"/>
        <dbReference type="ChEBI" id="CHEBI:15377"/>
        <dbReference type="ChEBI" id="CHEBI:15378"/>
        <dbReference type="ChEBI" id="CHEBI:30616"/>
        <dbReference type="ChEBI" id="CHEBI:43474"/>
        <dbReference type="ChEBI" id="CHEBI:456216"/>
        <dbReference type="EC" id="3.6.4.13"/>
    </reaction>
</comment>
<dbReference type="Gene3D" id="3.40.50.300">
    <property type="entry name" value="P-loop containing nucleotide triphosphate hydrolases"/>
    <property type="match status" value="2"/>
</dbReference>
<dbReference type="PROSITE" id="PS00108">
    <property type="entry name" value="PROTEIN_KINASE_ST"/>
    <property type="match status" value="1"/>
</dbReference>
<feature type="region of interest" description="Disordered" evidence="13">
    <location>
        <begin position="847"/>
        <end position="895"/>
    </location>
</feature>
<feature type="binding site" evidence="12">
    <location>
        <position position="936"/>
    </location>
    <ligand>
        <name>ATP</name>
        <dbReference type="ChEBI" id="CHEBI:30616"/>
    </ligand>
</feature>
<dbReference type="InterPro" id="IPR008271">
    <property type="entry name" value="Ser/Thr_kinase_AS"/>
</dbReference>
<feature type="domain" description="DEAD-box RNA helicase Q" evidence="17">
    <location>
        <begin position="326"/>
        <end position="354"/>
    </location>
</feature>
<dbReference type="SMART" id="SM00490">
    <property type="entry name" value="HELICc"/>
    <property type="match status" value="1"/>
</dbReference>
<dbReference type="GO" id="GO:0003724">
    <property type="term" value="F:RNA helicase activity"/>
    <property type="evidence" value="ECO:0007669"/>
    <property type="project" value="UniProtKB-EC"/>
</dbReference>
<keyword evidence="5 18" id="KW-0347">Helicase</keyword>
<feature type="region of interest" description="Disordered" evidence="13">
    <location>
        <begin position="1"/>
        <end position="185"/>
    </location>
</feature>
<keyword evidence="2" id="KW-0507">mRNA processing</keyword>
<feature type="compositionally biased region" description="Basic and acidic residues" evidence="13">
    <location>
        <begin position="1129"/>
        <end position="1148"/>
    </location>
</feature>
<keyword evidence="7" id="KW-0508">mRNA splicing</keyword>
<feature type="compositionally biased region" description="Low complexity" evidence="13">
    <location>
        <begin position="153"/>
        <end position="163"/>
    </location>
</feature>
<evidence type="ECO:0000259" key="16">
    <source>
        <dbReference type="PROSITE" id="PS51194"/>
    </source>
</evidence>
<organism evidence="18 19">
    <name type="scientific">Hypsizygus marmoreus</name>
    <name type="common">White beech mushroom</name>
    <name type="synonym">Agaricus marmoreus</name>
    <dbReference type="NCBI Taxonomy" id="39966"/>
    <lineage>
        <taxon>Eukaryota</taxon>
        <taxon>Fungi</taxon>
        <taxon>Dikarya</taxon>
        <taxon>Basidiomycota</taxon>
        <taxon>Agaricomycotina</taxon>
        <taxon>Agaricomycetes</taxon>
        <taxon>Agaricomycetidae</taxon>
        <taxon>Agaricales</taxon>
        <taxon>Tricholomatineae</taxon>
        <taxon>Lyophyllaceae</taxon>
        <taxon>Hypsizygus</taxon>
    </lineage>
</organism>
<evidence type="ECO:0000256" key="8">
    <source>
        <dbReference type="ARBA" id="ARBA00037954"/>
    </source>
</evidence>
<dbReference type="InterPro" id="IPR011545">
    <property type="entry name" value="DEAD/DEAH_box_helicase_dom"/>
</dbReference>
<proteinExistence type="inferred from homology"/>